<organism evidence="1 2">
    <name type="scientific">Mycolicibacterium chitae</name>
    <name type="common">Mycobacterium chitae</name>
    <dbReference type="NCBI Taxonomy" id="1792"/>
    <lineage>
        <taxon>Bacteria</taxon>
        <taxon>Bacillati</taxon>
        <taxon>Actinomycetota</taxon>
        <taxon>Actinomycetes</taxon>
        <taxon>Mycobacteriales</taxon>
        <taxon>Mycobacteriaceae</taxon>
        <taxon>Mycolicibacterium</taxon>
    </lineage>
</organism>
<evidence type="ECO:0000313" key="2">
    <source>
        <dbReference type="Proteomes" id="UP000282551"/>
    </source>
</evidence>
<keyword evidence="2" id="KW-1185">Reference proteome</keyword>
<name>A0A448IBA1_MYCCI</name>
<gene>
    <name evidence="1" type="ORF">NCTC10485_03962</name>
</gene>
<dbReference type="Proteomes" id="UP000282551">
    <property type="component" value="Chromosome"/>
</dbReference>
<evidence type="ECO:0000313" key="1">
    <source>
        <dbReference type="EMBL" id="VEG49651.1"/>
    </source>
</evidence>
<dbReference type="AlphaFoldDB" id="A0A448IBA1"/>
<reference evidence="1 2" key="1">
    <citation type="submission" date="2018-12" db="EMBL/GenBank/DDBJ databases">
        <authorList>
            <consortium name="Pathogen Informatics"/>
        </authorList>
    </citation>
    <scope>NUCLEOTIDE SEQUENCE [LARGE SCALE GENOMIC DNA]</scope>
    <source>
        <strain evidence="1 2">NCTC10485</strain>
    </source>
</reference>
<proteinExistence type="predicted"/>
<sequence>MYYTFKYIHSMPVDWSKRGEYIAKRRMTPAIADEALTDPARLVQDPDPASKSGVSVRTIGYSPSFGALVTVITVEEAGTVFGINAWPSNDTDSRKYERQE</sequence>
<protein>
    <submittedName>
        <fullName evidence="1">Conserved protein of uncharacterized function, possible IS sequence associated protein</fullName>
    </submittedName>
</protein>
<dbReference type="EMBL" id="LR134355">
    <property type="protein sequence ID" value="VEG49651.1"/>
    <property type="molecule type" value="Genomic_DNA"/>
</dbReference>
<accession>A0A448IBA1</accession>